<evidence type="ECO:0000256" key="1">
    <source>
        <dbReference type="SAM" id="MobiDB-lite"/>
    </source>
</evidence>
<organism evidence="2 3">
    <name type="scientific">Romanomermis culicivorax</name>
    <name type="common">Nematode worm</name>
    <dbReference type="NCBI Taxonomy" id="13658"/>
    <lineage>
        <taxon>Eukaryota</taxon>
        <taxon>Metazoa</taxon>
        <taxon>Ecdysozoa</taxon>
        <taxon>Nematoda</taxon>
        <taxon>Enoplea</taxon>
        <taxon>Dorylaimia</taxon>
        <taxon>Mermithida</taxon>
        <taxon>Mermithoidea</taxon>
        <taxon>Mermithidae</taxon>
        <taxon>Romanomermis</taxon>
    </lineage>
</organism>
<feature type="region of interest" description="Disordered" evidence="1">
    <location>
        <begin position="71"/>
        <end position="108"/>
    </location>
</feature>
<dbReference type="Proteomes" id="UP000887565">
    <property type="component" value="Unplaced"/>
</dbReference>
<feature type="region of interest" description="Disordered" evidence="1">
    <location>
        <begin position="128"/>
        <end position="161"/>
    </location>
</feature>
<protein>
    <submittedName>
        <fullName evidence="3">Uncharacterized protein</fullName>
    </submittedName>
</protein>
<name>A0A915KG89_ROMCU</name>
<keyword evidence="2" id="KW-1185">Reference proteome</keyword>
<dbReference type="WBParaSite" id="nRc.2.0.1.t36981-RA">
    <property type="protein sequence ID" value="nRc.2.0.1.t36981-RA"/>
    <property type="gene ID" value="nRc.2.0.1.g36981"/>
</dbReference>
<dbReference type="AlphaFoldDB" id="A0A915KG89"/>
<accession>A0A915KG89</accession>
<evidence type="ECO:0000313" key="3">
    <source>
        <dbReference type="WBParaSite" id="nRc.2.0.1.t36981-RA"/>
    </source>
</evidence>
<sequence>MVSGTPPVMSTKASVRVPPANDSLERGANKVEPALTKTLVALRKINTKYGKLEAALMDIAEYSKMNRNLTRNNPDFLKAPERTFLPTKPQNRNYAPNKKGRRKEKKKFIECEENRRTSFVKLSNSAKKETVAKRTRENNDYYTNDRREAPENLNILPFKSP</sequence>
<reference evidence="3" key="1">
    <citation type="submission" date="2022-11" db="UniProtKB">
        <authorList>
            <consortium name="WormBaseParasite"/>
        </authorList>
    </citation>
    <scope>IDENTIFICATION</scope>
</reference>
<feature type="compositionally biased region" description="Basic and acidic residues" evidence="1">
    <location>
        <begin position="128"/>
        <end position="150"/>
    </location>
</feature>
<feature type="region of interest" description="Disordered" evidence="1">
    <location>
        <begin position="1"/>
        <end position="29"/>
    </location>
</feature>
<proteinExistence type="predicted"/>
<evidence type="ECO:0000313" key="2">
    <source>
        <dbReference type="Proteomes" id="UP000887565"/>
    </source>
</evidence>